<proteinExistence type="predicted"/>
<evidence type="ECO:0000313" key="2">
    <source>
        <dbReference type="Proteomes" id="UP000053859"/>
    </source>
</evidence>
<dbReference type="AlphaFoldDB" id="A0A0K8PG93"/>
<dbReference type="Proteomes" id="UP000053859">
    <property type="component" value="Unassembled WGS sequence"/>
</dbReference>
<organism evidence="1 2">
    <name type="scientific">Streptomyces azureus</name>
    <dbReference type="NCBI Taxonomy" id="146537"/>
    <lineage>
        <taxon>Bacteria</taxon>
        <taxon>Bacillati</taxon>
        <taxon>Actinomycetota</taxon>
        <taxon>Actinomycetes</taxon>
        <taxon>Kitasatosporales</taxon>
        <taxon>Streptomycetaceae</taxon>
        <taxon>Streptomyces</taxon>
    </lineage>
</organism>
<name>A0A0K8PG93_STRAJ</name>
<protein>
    <submittedName>
        <fullName evidence="1">Uncharacterized protein</fullName>
    </submittedName>
</protein>
<evidence type="ECO:0000313" key="1">
    <source>
        <dbReference type="EMBL" id="GAP46901.1"/>
    </source>
</evidence>
<keyword evidence="2" id="KW-1185">Reference proteome</keyword>
<accession>A0A0K8PG93</accession>
<reference evidence="1" key="1">
    <citation type="journal article" date="2015" name="Genome Announc.">
        <title>Draft Genome Sequence of Thiostrepton-Producing Streptomyces azureus ATCC 14921.</title>
        <authorList>
            <person name="Sakihara K."/>
            <person name="Maeda J."/>
            <person name="Tashiro K."/>
            <person name="Fujino Y."/>
            <person name="Kuhara S."/>
            <person name="Ohshima T."/>
            <person name="Ogata S."/>
            <person name="Doi K."/>
        </authorList>
    </citation>
    <scope>NUCLEOTIDE SEQUENCE [LARGE SCALE GENOMIC DNA]</scope>
    <source>
        <strain evidence="1">ATCC14921</strain>
    </source>
</reference>
<dbReference type="PATRIC" id="fig|146537.3.peg.1726"/>
<sequence length="68" mass="6848">MAGEELARAAGEATVDTYRAASVFGETHEVTHLAAGRALKLAVEAQQAGASPADICRAAGLPEGSPRA</sequence>
<dbReference type="EMBL" id="DF968221">
    <property type="protein sequence ID" value="GAP46901.1"/>
    <property type="molecule type" value="Genomic_DNA"/>
</dbReference>
<gene>
    <name evidence="1" type="ORF">SAZU_1638</name>
</gene>